<reference evidence="7 8" key="1">
    <citation type="submission" date="2016-02" db="EMBL/GenBank/DDBJ databases">
        <title>Draft genome sequence of Polaribacter atrinae KACC17473.</title>
        <authorList>
            <person name="Shin S.-K."/>
            <person name="Yi H."/>
        </authorList>
    </citation>
    <scope>NUCLEOTIDE SEQUENCE [LARGE SCALE GENOMIC DNA]</scope>
    <source>
        <strain evidence="7 8">KACC 17473</strain>
    </source>
</reference>
<comment type="subcellular location">
    <subcellularLocation>
        <location evidence="1">Membrane</location>
        <topology evidence="1">Multi-pass membrane protein</topology>
    </subcellularLocation>
</comment>
<feature type="transmembrane region" description="Helical" evidence="5">
    <location>
        <begin position="99"/>
        <end position="117"/>
    </location>
</feature>
<dbReference type="PANTHER" id="PTHR36974:SF1">
    <property type="entry name" value="DOXX FAMILY MEMBRANE PROTEIN"/>
    <property type="match status" value="1"/>
</dbReference>
<gene>
    <name evidence="7" type="ORF">LPB303_13735</name>
</gene>
<dbReference type="PANTHER" id="PTHR36974">
    <property type="entry name" value="MEMBRANE PROTEIN-RELATED"/>
    <property type="match status" value="1"/>
</dbReference>
<dbReference type="EMBL" id="LVWE01000057">
    <property type="protein sequence ID" value="OAD42934.1"/>
    <property type="molecule type" value="Genomic_DNA"/>
</dbReference>
<dbReference type="InterPro" id="IPR009908">
    <property type="entry name" value="Methylamine_util_MauE"/>
</dbReference>
<evidence type="ECO:0000256" key="5">
    <source>
        <dbReference type="SAM" id="Phobius"/>
    </source>
</evidence>
<dbReference type="Pfam" id="PF07291">
    <property type="entry name" value="MauE"/>
    <property type="match status" value="1"/>
</dbReference>
<keyword evidence="8" id="KW-1185">Reference proteome</keyword>
<dbReference type="STRING" id="1333662.LPB303_13735"/>
<name>A0A176T4S8_9FLAO</name>
<evidence type="ECO:0000256" key="2">
    <source>
        <dbReference type="ARBA" id="ARBA00022692"/>
    </source>
</evidence>
<evidence type="ECO:0000313" key="8">
    <source>
        <dbReference type="Proteomes" id="UP000076923"/>
    </source>
</evidence>
<dbReference type="AlphaFoldDB" id="A0A176T4S8"/>
<dbReference type="Proteomes" id="UP000076923">
    <property type="component" value="Unassembled WGS sequence"/>
</dbReference>
<evidence type="ECO:0000256" key="1">
    <source>
        <dbReference type="ARBA" id="ARBA00004141"/>
    </source>
</evidence>
<keyword evidence="3 5" id="KW-1133">Transmembrane helix</keyword>
<comment type="caution">
    <text evidence="7">The sequence shown here is derived from an EMBL/GenBank/DDBJ whole genome shotgun (WGS) entry which is preliminary data.</text>
</comment>
<dbReference type="OrthoDB" id="327939at2"/>
<dbReference type="GO" id="GO:0016020">
    <property type="term" value="C:membrane"/>
    <property type="evidence" value="ECO:0007669"/>
    <property type="project" value="UniProtKB-SubCell"/>
</dbReference>
<evidence type="ECO:0000256" key="3">
    <source>
        <dbReference type="ARBA" id="ARBA00022989"/>
    </source>
</evidence>
<accession>A0A176T4S8</accession>
<dbReference type="RefSeq" id="WP_068451319.1">
    <property type="nucleotide sequence ID" value="NZ_CANKUV010000019.1"/>
</dbReference>
<feature type="transmembrane region" description="Helical" evidence="5">
    <location>
        <begin position="6"/>
        <end position="30"/>
    </location>
</feature>
<evidence type="ECO:0000259" key="6">
    <source>
        <dbReference type="Pfam" id="PF07291"/>
    </source>
</evidence>
<keyword evidence="4 5" id="KW-0472">Membrane</keyword>
<feature type="domain" description="Methylamine utilisation protein MauE" evidence="6">
    <location>
        <begin position="1"/>
        <end position="81"/>
    </location>
</feature>
<feature type="transmembrane region" description="Helical" evidence="5">
    <location>
        <begin position="42"/>
        <end position="61"/>
    </location>
</feature>
<sequence>MDVFILVLKIIFGVFFCFAGIMHVIKPNIFKHFIPNFLPKKLVNYLAGIIEFFLGLGLFFPSTVKNAAIGIFILMILFLPIHIWDLTKERPAIGSKKIAIIRIPLQFLLMYLSYLIYLKS</sequence>
<protein>
    <recommendedName>
        <fullName evidence="6">Methylamine utilisation protein MauE domain-containing protein</fullName>
    </recommendedName>
</protein>
<proteinExistence type="predicted"/>
<feature type="transmembrane region" description="Helical" evidence="5">
    <location>
        <begin position="67"/>
        <end position="87"/>
    </location>
</feature>
<evidence type="ECO:0000256" key="4">
    <source>
        <dbReference type="ARBA" id="ARBA00023136"/>
    </source>
</evidence>
<dbReference type="GO" id="GO:0030416">
    <property type="term" value="P:methylamine metabolic process"/>
    <property type="evidence" value="ECO:0007669"/>
    <property type="project" value="InterPro"/>
</dbReference>
<organism evidence="7 8">
    <name type="scientific">Polaribacter atrinae</name>
    <dbReference type="NCBI Taxonomy" id="1333662"/>
    <lineage>
        <taxon>Bacteria</taxon>
        <taxon>Pseudomonadati</taxon>
        <taxon>Bacteroidota</taxon>
        <taxon>Flavobacteriia</taxon>
        <taxon>Flavobacteriales</taxon>
        <taxon>Flavobacteriaceae</taxon>
    </lineage>
</organism>
<keyword evidence="2 5" id="KW-0812">Transmembrane</keyword>
<evidence type="ECO:0000313" key="7">
    <source>
        <dbReference type="EMBL" id="OAD42934.1"/>
    </source>
</evidence>